<feature type="region of interest" description="Disordered" evidence="1">
    <location>
        <begin position="455"/>
        <end position="480"/>
    </location>
</feature>
<dbReference type="GO" id="GO:0008017">
    <property type="term" value="F:microtubule binding"/>
    <property type="evidence" value="ECO:0007669"/>
    <property type="project" value="InterPro"/>
</dbReference>
<feature type="compositionally biased region" description="Pro residues" evidence="1">
    <location>
        <begin position="601"/>
        <end position="610"/>
    </location>
</feature>
<feature type="compositionally biased region" description="Low complexity" evidence="1">
    <location>
        <begin position="139"/>
        <end position="150"/>
    </location>
</feature>
<reference evidence="2" key="2">
    <citation type="submission" date="2025-08" db="UniProtKB">
        <authorList>
            <consortium name="Ensembl"/>
        </authorList>
    </citation>
    <scope>IDENTIFICATION</scope>
</reference>
<feature type="compositionally biased region" description="Pro residues" evidence="1">
    <location>
        <begin position="161"/>
        <end position="185"/>
    </location>
</feature>
<sequence>MGSQQPQPRAPPRGCRHGRPPAPPPRRLGPQPSSRGGGRPRCAAGVRREAGQDKQEAPAPAARWPGRRTPQSTAITAQGPPPSKGPSSARRPSRLQGLGGGGGERGWRPAGSGGRRPGPALPLPGRPPPPRGGAEGARRAPAAPSGLRPRTWTERARAPLATPPKPRPLAHLPPPRPTLSTPPPRLSANGRRPRARLRQSDGEDGVPRPHGDGGGRGRGAPGSGHGARSAAGGGDPQGVGTGGAAGGHWGGTGEAPGGHWGGGPGVLGRHQGVFWGVPGGVLVTPPGAGVTQGAGVTGGALGDVTPLSVPARRVALTGCAPPGHGGDPRDEPPPRTVRLRGDVLLPVGASCRGDAAGEPPGGVVVDGGEELGADEEQQEEQEAAAEELPGVLAVATEPPAEVPAPMPAQEPRQSVPRGSCLIHNWQEERATNDLDQVPAPEMGSEGFVHRHGHRGLLTRQPPAQPPPSTTTKHAFRPPHSVPMLARGQREAMLELMLYQKYRQELLQEMSPPRAPMESLSTTHRDFQAGGFQPTPLPTTQPHDYHTEQPCSFWLEQARSVPVSTPSPPCPRGQHPLLTGVPASLSSRASPASAPGTAPFGGTPPSPPPSPSTWSSPCPTSPKAMGCGRASNKEQAMSLPWHPRVSLRPCAPRLSSVGQGTPITTPCWQPAPPPNAARPQGVRSG</sequence>
<feature type="compositionally biased region" description="Pro residues" evidence="1">
    <location>
        <begin position="119"/>
        <end position="131"/>
    </location>
</feature>
<dbReference type="Pfam" id="PF22584">
    <property type="entry name" value="CFAP143"/>
    <property type="match status" value="1"/>
</dbReference>
<dbReference type="GO" id="GO:0045944">
    <property type="term" value="P:positive regulation of transcription by RNA polymerase II"/>
    <property type="evidence" value="ECO:0007669"/>
    <property type="project" value="TreeGrafter"/>
</dbReference>
<feature type="region of interest" description="Disordered" evidence="1">
    <location>
        <begin position="561"/>
        <end position="684"/>
    </location>
</feature>
<feature type="compositionally biased region" description="Acidic residues" evidence="1">
    <location>
        <begin position="367"/>
        <end position="385"/>
    </location>
</feature>
<evidence type="ECO:0000313" key="3">
    <source>
        <dbReference type="Proteomes" id="UP000694556"/>
    </source>
</evidence>
<accession>A0A8C3CKC4</accession>
<feature type="compositionally biased region" description="Low complexity" evidence="1">
    <location>
        <begin position="28"/>
        <end position="45"/>
    </location>
</feature>
<dbReference type="AlphaFoldDB" id="A0A8C3CKC4"/>
<feature type="compositionally biased region" description="Low complexity" evidence="1">
    <location>
        <begin position="353"/>
        <end position="363"/>
    </location>
</feature>
<keyword evidence="3" id="KW-1185">Reference proteome</keyword>
<organism evidence="2 3">
    <name type="scientific">Cairina moschata</name>
    <name type="common">Muscovy duck</name>
    <dbReference type="NCBI Taxonomy" id="8855"/>
    <lineage>
        <taxon>Eukaryota</taxon>
        <taxon>Metazoa</taxon>
        <taxon>Chordata</taxon>
        <taxon>Craniata</taxon>
        <taxon>Vertebrata</taxon>
        <taxon>Euteleostomi</taxon>
        <taxon>Archelosauria</taxon>
        <taxon>Archosauria</taxon>
        <taxon>Dinosauria</taxon>
        <taxon>Saurischia</taxon>
        <taxon>Theropoda</taxon>
        <taxon>Coelurosauria</taxon>
        <taxon>Aves</taxon>
        <taxon>Neognathae</taxon>
        <taxon>Galloanserae</taxon>
        <taxon>Anseriformes</taxon>
        <taxon>Anatidae</taxon>
        <taxon>Anatinae</taxon>
        <taxon>Cairina</taxon>
    </lineage>
</organism>
<feature type="compositionally biased region" description="Low complexity" evidence="1">
    <location>
        <begin position="611"/>
        <end position="621"/>
    </location>
</feature>
<feature type="region of interest" description="Disordered" evidence="1">
    <location>
        <begin position="511"/>
        <end position="544"/>
    </location>
</feature>
<feature type="compositionally biased region" description="Low complexity" evidence="1">
    <location>
        <begin position="57"/>
        <end position="70"/>
    </location>
</feature>
<feature type="compositionally biased region" description="Low complexity" evidence="1">
    <location>
        <begin position="581"/>
        <end position="600"/>
    </location>
</feature>
<feature type="region of interest" description="Disordered" evidence="1">
    <location>
        <begin position="1"/>
        <end position="273"/>
    </location>
</feature>
<dbReference type="PANTHER" id="PTHR15510">
    <property type="entry name" value="SPERM-ASSOCIATED ANTIGEN 8"/>
    <property type="match status" value="1"/>
</dbReference>
<feature type="compositionally biased region" description="Basic and acidic residues" evidence="1">
    <location>
        <begin position="198"/>
        <end position="215"/>
    </location>
</feature>
<dbReference type="GO" id="GO:0005634">
    <property type="term" value="C:nucleus"/>
    <property type="evidence" value="ECO:0007669"/>
    <property type="project" value="TreeGrafter"/>
</dbReference>
<feature type="region of interest" description="Disordered" evidence="1">
    <location>
        <begin position="429"/>
        <end position="448"/>
    </location>
</feature>
<feature type="compositionally biased region" description="Gly residues" evidence="1">
    <location>
        <begin position="216"/>
        <end position="266"/>
    </location>
</feature>
<feature type="compositionally biased region" description="Basic and acidic residues" evidence="1">
    <location>
        <begin position="46"/>
        <end position="56"/>
    </location>
</feature>
<feature type="compositionally biased region" description="Polar residues" evidence="1">
    <location>
        <begin position="655"/>
        <end position="666"/>
    </location>
</feature>
<name>A0A8C3CKC4_CAIMO</name>
<proteinExistence type="predicted"/>
<feature type="region of interest" description="Disordered" evidence="1">
    <location>
        <begin position="316"/>
        <end position="337"/>
    </location>
</feature>
<dbReference type="InterPro" id="IPR026124">
    <property type="entry name" value="Sperm-assoc_Ag8"/>
</dbReference>
<dbReference type="Ensembl" id="ENSCMMT00000024064.1">
    <property type="protein sequence ID" value="ENSCMMP00000021970.1"/>
    <property type="gene ID" value="ENSCMMG00000013824.1"/>
</dbReference>
<reference evidence="2" key="3">
    <citation type="submission" date="2025-09" db="UniProtKB">
        <authorList>
            <consortium name="Ensembl"/>
        </authorList>
    </citation>
    <scope>IDENTIFICATION</scope>
</reference>
<dbReference type="Proteomes" id="UP000694556">
    <property type="component" value="Chromosome Z"/>
</dbReference>
<feature type="region of interest" description="Disordered" evidence="1">
    <location>
        <begin position="349"/>
        <end position="388"/>
    </location>
</feature>
<protein>
    <recommendedName>
        <fullName evidence="4">Sperm-associated antigen 8</fullName>
    </recommendedName>
</protein>
<reference evidence="2" key="1">
    <citation type="submission" date="2018-09" db="EMBL/GenBank/DDBJ databases">
        <title>Common duck and Muscovy duck high density SNP chip.</title>
        <authorList>
            <person name="Vignal A."/>
            <person name="Thebault N."/>
            <person name="Warren W.C."/>
        </authorList>
    </citation>
    <scope>NUCLEOTIDE SEQUENCE [LARGE SCALE GENOMIC DNA]</scope>
</reference>
<evidence type="ECO:0000313" key="2">
    <source>
        <dbReference type="Ensembl" id="ENSCMMP00000021970.1"/>
    </source>
</evidence>
<evidence type="ECO:0008006" key="4">
    <source>
        <dbReference type="Google" id="ProtNLM"/>
    </source>
</evidence>
<dbReference type="PANTHER" id="PTHR15510:SF5">
    <property type="entry name" value="SPERM-ASSOCIATED ANTIGEN 8"/>
    <property type="match status" value="1"/>
</dbReference>
<dbReference type="GO" id="GO:0005737">
    <property type="term" value="C:cytoplasm"/>
    <property type="evidence" value="ECO:0007669"/>
    <property type="project" value="TreeGrafter"/>
</dbReference>
<evidence type="ECO:0000256" key="1">
    <source>
        <dbReference type="SAM" id="MobiDB-lite"/>
    </source>
</evidence>